<dbReference type="Proteomes" id="UP001597338">
    <property type="component" value="Unassembled WGS sequence"/>
</dbReference>
<dbReference type="InterPro" id="IPR036188">
    <property type="entry name" value="FAD/NAD-bd_sf"/>
</dbReference>
<keyword evidence="4" id="KW-0274">FAD</keyword>
<evidence type="ECO:0000259" key="8">
    <source>
        <dbReference type="Pfam" id="PF07976"/>
    </source>
</evidence>
<dbReference type="NCBIfam" id="NF006144">
    <property type="entry name" value="PRK08294.1"/>
    <property type="match status" value="1"/>
</dbReference>
<dbReference type="PANTHER" id="PTHR43004">
    <property type="entry name" value="TRK SYSTEM POTASSIUM UPTAKE PROTEIN"/>
    <property type="match status" value="1"/>
</dbReference>
<evidence type="ECO:0000313" key="9">
    <source>
        <dbReference type="EMBL" id="MFD2025162.1"/>
    </source>
</evidence>
<keyword evidence="10" id="KW-1185">Reference proteome</keyword>
<evidence type="ECO:0000313" key="10">
    <source>
        <dbReference type="Proteomes" id="UP001597338"/>
    </source>
</evidence>
<comment type="cofactor">
    <cofactor evidence="1">
        <name>FAD</name>
        <dbReference type="ChEBI" id="CHEBI:57692"/>
    </cofactor>
</comment>
<gene>
    <name evidence="9" type="ORF">ACFSL2_06515</name>
</gene>
<proteinExistence type="inferred from homology"/>
<dbReference type="GO" id="GO:0004497">
    <property type="term" value="F:monooxygenase activity"/>
    <property type="evidence" value="ECO:0007669"/>
    <property type="project" value="UniProtKB-KW"/>
</dbReference>
<dbReference type="EMBL" id="JBHUHF010000001">
    <property type="protein sequence ID" value="MFD2025162.1"/>
    <property type="molecule type" value="Genomic_DNA"/>
</dbReference>
<dbReference type="CDD" id="cd02979">
    <property type="entry name" value="PHOX_C"/>
    <property type="match status" value="1"/>
</dbReference>
<dbReference type="InterPro" id="IPR050641">
    <property type="entry name" value="RIFMO-like"/>
</dbReference>
<keyword evidence="9" id="KW-0503">Monooxygenase</keyword>
<evidence type="ECO:0000256" key="5">
    <source>
        <dbReference type="ARBA" id="ARBA00023002"/>
    </source>
</evidence>
<accession>A0ABW4V4G3</accession>
<evidence type="ECO:0000259" key="7">
    <source>
        <dbReference type="Pfam" id="PF01494"/>
    </source>
</evidence>
<dbReference type="PRINTS" id="PR00420">
    <property type="entry name" value="RNGMNOXGNASE"/>
</dbReference>
<keyword evidence="3" id="KW-0285">Flavoprotein</keyword>
<comment type="caution">
    <text evidence="9">The sequence shown here is derived from an EMBL/GenBank/DDBJ whole genome shotgun (WGS) entry which is preliminary data.</text>
</comment>
<dbReference type="InterPro" id="IPR038220">
    <property type="entry name" value="PHOX_C_sf"/>
</dbReference>
<dbReference type="Pfam" id="PF07976">
    <property type="entry name" value="Phe_hydrox_dim"/>
    <property type="match status" value="1"/>
</dbReference>
<feature type="region of interest" description="Disordered" evidence="6">
    <location>
        <begin position="636"/>
        <end position="656"/>
    </location>
</feature>
<evidence type="ECO:0000256" key="4">
    <source>
        <dbReference type="ARBA" id="ARBA00022827"/>
    </source>
</evidence>
<dbReference type="SUPFAM" id="SSF51905">
    <property type="entry name" value="FAD/NAD(P)-binding domain"/>
    <property type="match status" value="1"/>
</dbReference>
<sequence>MQFHHHGYVSGDPRVRPAAGYGLERPTELPDEVDVLIVGSGPAGMIAAAQLAQFPDIRTHVVEQRAGRLEMGQADGIQARSVETFQAFGFAERITAEAYRITEMAFWKPDPENPRNIVRGAVPPDDATGISEFPHLIVNQARVLDYFAEVAATGPARVTPDYGLEVVGLTVADAVTTPAGNAAAGPPPVTVTLRHTTGPHEGTERTVRAGYVIGCDGAHSAVRESIGRKAVGDRANHAWGVMDVLAVTDFPDVRTKCAIQSHDGGSILLIPREGGFLARWYVDLGEVPPDDGGRIRATPLEQVIEQANRIIHPYTLDVKDVPWHSVYEVGHRVTDGFDDVPDHLTGSRTPRVFLTGDACHTHSAKAGQGMNVSMQDGWNIAWKLAHVLTGRAPESLLATYSAERQVVAQNLIDFDREWSRLMATPPEDLPDPTYLEDFYVKTAEFPCGFMTQYQPSMIVADRAHQELATGFPVGKRFKSAPVERVAEGNPAHLGHHARADGRWRIYAFADAPAPGEPSALREWAQWLGTAADSPLLRHTPAGTDPDSVLDVKVIYQQDHFGVEFSDVPDVFVPRVGPFGLIDYEKVYATDPAQDIFEQRGIDRGGAVVVVRPDQYVATVLPLSATDELREFFAGALLPQKAPQDTTNDPTNPEENA</sequence>
<dbReference type="InterPro" id="IPR002938">
    <property type="entry name" value="FAD-bd"/>
</dbReference>
<protein>
    <submittedName>
        <fullName evidence="9">FAD-binding monooxygenase</fullName>
    </submittedName>
</protein>
<name>A0ABW4V4G3_9MICO</name>
<evidence type="ECO:0000256" key="1">
    <source>
        <dbReference type="ARBA" id="ARBA00001974"/>
    </source>
</evidence>
<evidence type="ECO:0000256" key="6">
    <source>
        <dbReference type="SAM" id="MobiDB-lite"/>
    </source>
</evidence>
<reference evidence="10" key="1">
    <citation type="journal article" date="2019" name="Int. J. Syst. Evol. Microbiol.">
        <title>The Global Catalogue of Microorganisms (GCM) 10K type strain sequencing project: providing services to taxonomists for standard genome sequencing and annotation.</title>
        <authorList>
            <consortium name="The Broad Institute Genomics Platform"/>
            <consortium name="The Broad Institute Genome Sequencing Center for Infectious Disease"/>
            <person name="Wu L."/>
            <person name="Ma J."/>
        </authorList>
    </citation>
    <scope>NUCLEOTIDE SEQUENCE [LARGE SCALE GENOMIC DNA]</scope>
    <source>
        <strain evidence="10">CCM 7043</strain>
    </source>
</reference>
<dbReference type="RefSeq" id="WP_377197070.1">
    <property type="nucleotide sequence ID" value="NZ_JBHUHF010000001.1"/>
</dbReference>
<feature type="domain" description="FAD-binding" evidence="7">
    <location>
        <begin position="32"/>
        <end position="414"/>
    </location>
</feature>
<dbReference type="Pfam" id="PF01494">
    <property type="entry name" value="FAD_binding_3"/>
    <property type="match status" value="1"/>
</dbReference>
<comment type="similarity">
    <text evidence="2">Belongs to the PheA/TfdB FAD monooxygenase family.</text>
</comment>
<dbReference type="Gene3D" id="3.40.30.20">
    <property type="match status" value="1"/>
</dbReference>
<dbReference type="SUPFAM" id="SSF54373">
    <property type="entry name" value="FAD-linked reductases, C-terminal domain"/>
    <property type="match status" value="1"/>
</dbReference>
<feature type="domain" description="Phenol hydroxylase-like C-terminal dimerisation" evidence="8">
    <location>
        <begin position="451"/>
        <end position="639"/>
    </location>
</feature>
<feature type="compositionally biased region" description="Polar residues" evidence="6">
    <location>
        <begin position="642"/>
        <end position="656"/>
    </location>
</feature>
<organism evidence="9 10">
    <name type="scientific">Promicromonospora aerolata</name>
    <dbReference type="NCBI Taxonomy" id="195749"/>
    <lineage>
        <taxon>Bacteria</taxon>
        <taxon>Bacillati</taxon>
        <taxon>Actinomycetota</taxon>
        <taxon>Actinomycetes</taxon>
        <taxon>Micrococcales</taxon>
        <taxon>Promicromonosporaceae</taxon>
        <taxon>Promicromonospora</taxon>
    </lineage>
</organism>
<dbReference type="InterPro" id="IPR036249">
    <property type="entry name" value="Thioredoxin-like_sf"/>
</dbReference>
<dbReference type="SUPFAM" id="SSF52833">
    <property type="entry name" value="Thioredoxin-like"/>
    <property type="match status" value="1"/>
</dbReference>
<dbReference type="PANTHER" id="PTHR43004:SF19">
    <property type="entry name" value="BINDING MONOOXYGENASE, PUTATIVE (JCVI)-RELATED"/>
    <property type="match status" value="1"/>
</dbReference>
<dbReference type="InterPro" id="IPR012941">
    <property type="entry name" value="Phe_hydrox_C_dim_dom"/>
</dbReference>
<dbReference type="Gene3D" id="3.30.9.10">
    <property type="entry name" value="D-Amino Acid Oxidase, subunit A, domain 2"/>
    <property type="match status" value="1"/>
</dbReference>
<evidence type="ECO:0000256" key="2">
    <source>
        <dbReference type="ARBA" id="ARBA00007801"/>
    </source>
</evidence>
<keyword evidence="5" id="KW-0560">Oxidoreductase</keyword>
<dbReference type="Gene3D" id="3.50.50.60">
    <property type="entry name" value="FAD/NAD(P)-binding domain"/>
    <property type="match status" value="1"/>
</dbReference>
<evidence type="ECO:0000256" key="3">
    <source>
        <dbReference type="ARBA" id="ARBA00022630"/>
    </source>
</evidence>